<reference evidence="2 3" key="1">
    <citation type="journal article" date="2017" name="Front. Microbiol.">
        <title>Labilibaculum manganireducens gen. nov., sp. nov. and Labilibaculum filiforme sp. nov., Novel Bacteroidetes Isolated from Subsurface Sediments of the Baltic Sea.</title>
        <authorList>
            <person name="Vandieken V."/>
            <person name="Marshall I.P."/>
            <person name="Niemann H."/>
            <person name="Engelen B."/>
            <person name="Cypionka H."/>
        </authorList>
    </citation>
    <scope>NUCLEOTIDE SEQUENCE [LARGE SCALE GENOMIC DNA]</scope>
    <source>
        <strain evidence="2 3">59.10-2M</strain>
    </source>
</reference>
<name>A0A2N3HVM0_9BACT</name>
<dbReference type="EMBL" id="MVDE01000038">
    <property type="protein sequence ID" value="PKQ62114.1"/>
    <property type="molecule type" value="Genomic_DNA"/>
</dbReference>
<comment type="caution">
    <text evidence="2">The sequence shown here is derived from an EMBL/GenBank/DDBJ whole genome shotgun (WGS) entry which is preliminary data.</text>
</comment>
<gene>
    <name evidence="2" type="ORF">BZG01_17950</name>
</gene>
<dbReference type="InterPro" id="IPR011083">
    <property type="entry name" value="Phage_tail_collar_dom"/>
</dbReference>
<protein>
    <recommendedName>
        <fullName evidence="1">Phage tail collar domain-containing protein</fullName>
    </recommendedName>
</protein>
<proteinExistence type="predicted"/>
<organism evidence="2 3">
    <name type="scientific">Labilibaculum manganireducens</name>
    <dbReference type="NCBI Taxonomy" id="1940525"/>
    <lineage>
        <taxon>Bacteria</taxon>
        <taxon>Pseudomonadati</taxon>
        <taxon>Bacteroidota</taxon>
        <taxon>Bacteroidia</taxon>
        <taxon>Marinilabiliales</taxon>
        <taxon>Marinifilaceae</taxon>
        <taxon>Labilibaculum</taxon>
    </lineage>
</organism>
<accession>A0A2N3HVM0</accession>
<evidence type="ECO:0000259" key="1">
    <source>
        <dbReference type="Pfam" id="PF07484"/>
    </source>
</evidence>
<evidence type="ECO:0000313" key="2">
    <source>
        <dbReference type="EMBL" id="PKQ62114.1"/>
    </source>
</evidence>
<dbReference type="AlphaFoldDB" id="A0A2N3HVM0"/>
<dbReference type="SUPFAM" id="SSF88874">
    <property type="entry name" value="Receptor-binding domain of short tail fibre protein gp12"/>
    <property type="match status" value="1"/>
</dbReference>
<dbReference type="Gene3D" id="3.90.1340.10">
    <property type="entry name" value="Phage tail collar domain"/>
    <property type="match status" value="1"/>
</dbReference>
<dbReference type="RefSeq" id="WP_101311235.1">
    <property type="nucleotide sequence ID" value="NZ_MVDE01000038.1"/>
</dbReference>
<sequence length="182" mass="19912">MDDGYLGEIRFFAGSFAPRNWEYCTGQLLPIAQNQALYSLLGTYYGGDGRANFALPDFRGRTGISPDSRVGLDVGDMGGQEAVILATENIPEHTHDLYVYNQEGNEIVPQDMVIAQPIGSVTVGRDTYPVNSVSYSENMQTTIDMNQGTLSSEGGGKPHNNMQPYIGMNYIICVKGLFPSRN</sequence>
<evidence type="ECO:0000313" key="3">
    <source>
        <dbReference type="Proteomes" id="UP000233618"/>
    </source>
</evidence>
<feature type="domain" description="Phage tail collar" evidence="1">
    <location>
        <begin position="7"/>
        <end position="62"/>
    </location>
</feature>
<dbReference type="Pfam" id="PF07484">
    <property type="entry name" value="Collar"/>
    <property type="match status" value="1"/>
</dbReference>
<keyword evidence="3" id="KW-1185">Reference proteome</keyword>
<dbReference type="InterPro" id="IPR037053">
    <property type="entry name" value="Phage_tail_collar_dom_sf"/>
</dbReference>
<dbReference type="Proteomes" id="UP000233618">
    <property type="component" value="Unassembled WGS sequence"/>
</dbReference>